<dbReference type="SUPFAM" id="SSF101936">
    <property type="entry name" value="DNA-binding pseudobarrel domain"/>
    <property type="match status" value="1"/>
</dbReference>
<comment type="subcellular location">
    <subcellularLocation>
        <location evidence="1">Nucleus</location>
    </subcellularLocation>
</comment>
<feature type="domain" description="TF-B3" evidence="6">
    <location>
        <begin position="1"/>
        <end position="47"/>
    </location>
</feature>
<name>A0ABD3TDM3_9LAMI</name>
<proteinExistence type="predicted"/>
<evidence type="ECO:0000256" key="1">
    <source>
        <dbReference type="ARBA" id="ARBA00004123"/>
    </source>
</evidence>
<dbReference type="GO" id="GO:0003677">
    <property type="term" value="F:DNA binding"/>
    <property type="evidence" value="ECO:0007669"/>
    <property type="project" value="UniProtKB-KW"/>
</dbReference>
<accession>A0ABD3TDM3</accession>
<dbReference type="Gene3D" id="2.40.330.10">
    <property type="entry name" value="DNA-binding pseudobarrel domain"/>
    <property type="match status" value="1"/>
</dbReference>
<keyword evidence="2" id="KW-0805">Transcription regulation</keyword>
<evidence type="ECO:0000259" key="6">
    <source>
        <dbReference type="PROSITE" id="PS50863"/>
    </source>
</evidence>
<dbReference type="PROSITE" id="PS50863">
    <property type="entry name" value="B3"/>
    <property type="match status" value="1"/>
</dbReference>
<organism evidence="7 8">
    <name type="scientific">Penstemon smallii</name>
    <dbReference type="NCBI Taxonomy" id="265156"/>
    <lineage>
        <taxon>Eukaryota</taxon>
        <taxon>Viridiplantae</taxon>
        <taxon>Streptophyta</taxon>
        <taxon>Embryophyta</taxon>
        <taxon>Tracheophyta</taxon>
        <taxon>Spermatophyta</taxon>
        <taxon>Magnoliopsida</taxon>
        <taxon>eudicotyledons</taxon>
        <taxon>Gunneridae</taxon>
        <taxon>Pentapetalae</taxon>
        <taxon>asterids</taxon>
        <taxon>lamiids</taxon>
        <taxon>Lamiales</taxon>
        <taxon>Plantaginaceae</taxon>
        <taxon>Cheloneae</taxon>
        <taxon>Penstemon</taxon>
    </lineage>
</organism>
<evidence type="ECO:0000256" key="5">
    <source>
        <dbReference type="ARBA" id="ARBA00023242"/>
    </source>
</evidence>
<reference evidence="7 8" key="1">
    <citation type="submission" date="2024-12" db="EMBL/GenBank/DDBJ databases">
        <title>The unique morphological basis and parallel evolutionary history of personate flowers in Penstemon.</title>
        <authorList>
            <person name="Depatie T.H."/>
            <person name="Wessinger C.A."/>
        </authorList>
    </citation>
    <scope>NUCLEOTIDE SEQUENCE [LARGE SCALE GENOMIC DNA]</scope>
    <source>
        <strain evidence="7">WTNN_2</strain>
        <tissue evidence="7">Leaf</tissue>
    </source>
</reference>
<sequence>MDVPLRINNQEWVVSLTRDGERYKFQRGWIAFARANGIISGQRLIAV</sequence>
<dbReference type="InterPro" id="IPR015300">
    <property type="entry name" value="DNA-bd_pseudobarrel_sf"/>
</dbReference>
<dbReference type="GO" id="GO:0005634">
    <property type="term" value="C:nucleus"/>
    <property type="evidence" value="ECO:0007669"/>
    <property type="project" value="UniProtKB-SubCell"/>
</dbReference>
<keyword evidence="4" id="KW-0804">Transcription</keyword>
<evidence type="ECO:0000313" key="7">
    <source>
        <dbReference type="EMBL" id="KAL3835099.1"/>
    </source>
</evidence>
<dbReference type="InterPro" id="IPR003340">
    <property type="entry name" value="B3_DNA-bd"/>
</dbReference>
<dbReference type="Proteomes" id="UP001634393">
    <property type="component" value="Unassembled WGS sequence"/>
</dbReference>
<keyword evidence="8" id="KW-1185">Reference proteome</keyword>
<dbReference type="EMBL" id="JBJXBP010000004">
    <property type="protein sequence ID" value="KAL3835099.1"/>
    <property type="molecule type" value="Genomic_DNA"/>
</dbReference>
<keyword evidence="3" id="KW-0238">DNA-binding</keyword>
<comment type="caution">
    <text evidence="7">The sequence shown here is derived from an EMBL/GenBank/DDBJ whole genome shotgun (WGS) entry which is preliminary data.</text>
</comment>
<evidence type="ECO:0000256" key="4">
    <source>
        <dbReference type="ARBA" id="ARBA00023163"/>
    </source>
</evidence>
<evidence type="ECO:0000313" key="8">
    <source>
        <dbReference type="Proteomes" id="UP001634393"/>
    </source>
</evidence>
<evidence type="ECO:0000256" key="2">
    <source>
        <dbReference type="ARBA" id="ARBA00023015"/>
    </source>
</evidence>
<protein>
    <recommendedName>
        <fullName evidence="6">TF-B3 domain-containing protein</fullName>
    </recommendedName>
</protein>
<gene>
    <name evidence="7" type="ORF">ACJIZ3_009835</name>
</gene>
<evidence type="ECO:0000256" key="3">
    <source>
        <dbReference type="ARBA" id="ARBA00023125"/>
    </source>
</evidence>
<dbReference type="AlphaFoldDB" id="A0ABD3TDM3"/>
<keyword evidence="5" id="KW-0539">Nucleus</keyword>